<keyword evidence="4 8" id="KW-1133">Transmembrane helix</keyword>
<protein>
    <recommendedName>
        <fullName evidence="11">Potassium channel domain-containing protein</fullName>
    </recommendedName>
</protein>
<dbReference type="STRING" id="2018661.A0A2A2KWU4"/>
<keyword evidence="6 8" id="KW-0472">Membrane</keyword>
<keyword evidence="3 8" id="KW-0812">Transmembrane</keyword>
<dbReference type="Proteomes" id="UP000218231">
    <property type="component" value="Unassembled WGS sequence"/>
</dbReference>
<keyword evidence="5" id="KW-0406">Ion transport</keyword>
<evidence type="ECO:0000256" key="8">
    <source>
        <dbReference type="SAM" id="Phobius"/>
    </source>
</evidence>
<dbReference type="InterPro" id="IPR027359">
    <property type="entry name" value="Volt_channel_dom_sf"/>
</dbReference>
<keyword evidence="7" id="KW-0407">Ion channel</keyword>
<dbReference type="Gene3D" id="1.20.120.350">
    <property type="entry name" value="Voltage-gated potassium channels. Chain C"/>
    <property type="match status" value="1"/>
</dbReference>
<dbReference type="OrthoDB" id="415460at2759"/>
<evidence type="ECO:0000256" key="2">
    <source>
        <dbReference type="ARBA" id="ARBA00022448"/>
    </source>
</evidence>
<comment type="subcellular location">
    <subcellularLocation>
        <location evidence="1">Membrane</location>
        <topology evidence="1">Multi-pass membrane protein</topology>
    </subcellularLocation>
</comment>
<keyword evidence="10" id="KW-1185">Reference proteome</keyword>
<dbReference type="PRINTS" id="PR00169">
    <property type="entry name" value="KCHANNEL"/>
</dbReference>
<feature type="transmembrane region" description="Helical" evidence="8">
    <location>
        <begin position="181"/>
        <end position="202"/>
    </location>
</feature>
<evidence type="ECO:0000313" key="10">
    <source>
        <dbReference type="Proteomes" id="UP000218231"/>
    </source>
</evidence>
<evidence type="ECO:0000256" key="1">
    <source>
        <dbReference type="ARBA" id="ARBA00004141"/>
    </source>
</evidence>
<evidence type="ECO:0008006" key="11">
    <source>
        <dbReference type="Google" id="ProtNLM"/>
    </source>
</evidence>
<dbReference type="PANTHER" id="PTHR11537:SF271">
    <property type="entry name" value="BTB DOMAIN-CONTAINING PROTEIN"/>
    <property type="match status" value="1"/>
</dbReference>
<evidence type="ECO:0000256" key="3">
    <source>
        <dbReference type="ARBA" id="ARBA00022692"/>
    </source>
</evidence>
<sequence length="232" mass="26762">MEICPIRLRYELDYWRIPVHFLSSCCQLEENNNISAKMQRERAFAEPGLPSSDFDKVLWGPQRWKIYRFLENPRTSFGAKVFSILSGTFVLISLTGLILSSMPEFQDSNKEPIYTLHLLEMGCMIYFTFEYMVRFAVNPHKHRTASFWCYDAKQRRRTQYARNLSAHRYGDLVPVTAGGKFIAAVASVCGIITLAFPISMIIERFTESTGFGEDENHPPSTGKKIKKRYVGF</sequence>
<name>A0A2A2KWU4_9BILA</name>
<dbReference type="GO" id="GO:0008076">
    <property type="term" value="C:voltage-gated potassium channel complex"/>
    <property type="evidence" value="ECO:0007669"/>
    <property type="project" value="InterPro"/>
</dbReference>
<gene>
    <name evidence="9" type="ORF">WR25_24779</name>
</gene>
<dbReference type="SUPFAM" id="SSF81324">
    <property type="entry name" value="Voltage-gated potassium channels"/>
    <property type="match status" value="2"/>
</dbReference>
<keyword evidence="2" id="KW-0813">Transport</keyword>
<dbReference type="PANTHER" id="PTHR11537">
    <property type="entry name" value="VOLTAGE-GATED POTASSIUM CHANNEL"/>
    <property type="match status" value="1"/>
</dbReference>
<feature type="transmembrane region" description="Helical" evidence="8">
    <location>
        <begin position="81"/>
        <end position="102"/>
    </location>
</feature>
<dbReference type="EMBL" id="LIAE01007576">
    <property type="protein sequence ID" value="PAV78352.1"/>
    <property type="molecule type" value="Genomic_DNA"/>
</dbReference>
<evidence type="ECO:0000256" key="5">
    <source>
        <dbReference type="ARBA" id="ARBA00023065"/>
    </source>
</evidence>
<dbReference type="InterPro" id="IPR028325">
    <property type="entry name" value="VG_K_chnl"/>
</dbReference>
<organism evidence="9 10">
    <name type="scientific">Diploscapter pachys</name>
    <dbReference type="NCBI Taxonomy" id="2018661"/>
    <lineage>
        <taxon>Eukaryota</taxon>
        <taxon>Metazoa</taxon>
        <taxon>Ecdysozoa</taxon>
        <taxon>Nematoda</taxon>
        <taxon>Chromadorea</taxon>
        <taxon>Rhabditida</taxon>
        <taxon>Rhabditina</taxon>
        <taxon>Rhabditomorpha</taxon>
        <taxon>Rhabditoidea</taxon>
        <taxon>Rhabditidae</taxon>
        <taxon>Diploscapter</taxon>
    </lineage>
</organism>
<comment type="caution">
    <text evidence="9">The sequence shown here is derived from an EMBL/GenBank/DDBJ whole genome shotgun (WGS) entry which is preliminary data.</text>
</comment>
<dbReference type="GO" id="GO:0001508">
    <property type="term" value="P:action potential"/>
    <property type="evidence" value="ECO:0007669"/>
    <property type="project" value="TreeGrafter"/>
</dbReference>
<proteinExistence type="predicted"/>
<evidence type="ECO:0000256" key="4">
    <source>
        <dbReference type="ARBA" id="ARBA00022989"/>
    </source>
</evidence>
<dbReference type="GO" id="GO:0005251">
    <property type="term" value="F:delayed rectifier potassium channel activity"/>
    <property type="evidence" value="ECO:0007669"/>
    <property type="project" value="TreeGrafter"/>
</dbReference>
<feature type="transmembrane region" description="Helical" evidence="8">
    <location>
        <begin position="114"/>
        <end position="133"/>
    </location>
</feature>
<evidence type="ECO:0000313" key="9">
    <source>
        <dbReference type="EMBL" id="PAV78352.1"/>
    </source>
</evidence>
<evidence type="ECO:0000256" key="7">
    <source>
        <dbReference type="ARBA" id="ARBA00023303"/>
    </source>
</evidence>
<reference evidence="9 10" key="1">
    <citation type="journal article" date="2017" name="Curr. Biol.">
        <title>Genome architecture and evolution of a unichromosomal asexual nematode.</title>
        <authorList>
            <person name="Fradin H."/>
            <person name="Zegar C."/>
            <person name="Gutwein M."/>
            <person name="Lucas J."/>
            <person name="Kovtun M."/>
            <person name="Corcoran D."/>
            <person name="Baugh L.R."/>
            <person name="Kiontke K."/>
            <person name="Gunsalus K."/>
            <person name="Fitch D.H."/>
            <person name="Piano F."/>
        </authorList>
    </citation>
    <scope>NUCLEOTIDE SEQUENCE [LARGE SCALE GENOMIC DNA]</scope>
    <source>
        <strain evidence="9">PF1309</strain>
    </source>
</reference>
<dbReference type="AlphaFoldDB" id="A0A2A2KWU4"/>
<evidence type="ECO:0000256" key="6">
    <source>
        <dbReference type="ARBA" id="ARBA00023136"/>
    </source>
</evidence>
<accession>A0A2A2KWU4</accession>